<dbReference type="SUPFAM" id="SSF57701">
    <property type="entry name" value="Zn2/Cys6 DNA-binding domain"/>
    <property type="match status" value="1"/>
</dbReference>
<feature type="compositionally biased region" description="Gly residues" evidence="8">
    <location>
        <begin position="314"/>
        <end position="323"/>
    </location>
</feature>
<evidence type="ECO:0000313" key="10">
    <source>
        <dbReference type="EMBL" id="TGZ77262.1"/>
    </source>
</evidence>
<feature type="compositionally biased region" description="Gly residues" evidence="8">
    <location>
        <begin position="1162"/>
        <end position="1171"/>
    </location>
</feature>
<keyword evidence="2" id="KW-0479">Metal-binding</keyword>
<dbReference type="GO" id="GO:0008270">
    <property type="term" value="F:zinc ion binding"/>
    <property type="evidence" value="ECO:0007669"/>
    <property type="project" value="InterPro"/>
</dbReference>
<dbReference type="InterPro" id="IPR052202">
    <property type="entry name" value="Yeast_MetPath_Reg"/>
</dbReference>
<feature type="compositionally biased region" description="Basic and acidic residues" evidence="8">
    <location>
        <begin position="267"/>
        <end position="279"/>
    </location>
</feature>
<feature type="compositionally biased region" description="Pro residues" evidence="8">
    <location>
        <begin position="958"/>
        <end position="971"/>
    </location>
</feature>
<dbReference type="Pfam" id="PF00172">
    <property type="entry name" value="Zn_clus"/>
    <property type="match status" value="1"/>
</dbReference>
<feature type="domain" description="Zn(2)-C6 fungal-type" evidence="9">
    <location>
        <begin position="77"/>
        <end position="106"/>
    </location>
</feature>
<dbReference type="PANTHER" id="PTHR47782:SF1">
    <property type="entry name" value="PYRIMIDINE PATHWAY REGULATORY PROTEIN 1"/>
    <property type="match status" value="1"/>
</dbReference>
<evidence type="ECO:0000256" key="2">
    <source>
        <dbReference type="ARBA" id="ARBA00022723"/>
    </source>
</evidence>
<feature type="region of interest" description="Disordered" evidence="8">
    <location>
        <begin position="1133"/>
        <end position="1171"/>
    </location>
</feature>
<feature type="region of interest" description="Disordered" evidence="8">
    <location>
        <begin position="261"/>
        <end position="335"/>
    </location>
</feature>
<feature type="region of interest" description="Disordered" evidence="8">
    <location>
        <begin position="1"/>
        <end position="52"/>
    </location>
</feature>
<keyword evidence="3" id="KW-0862">Zinc</keyword>
<dbReference type="GO" id="GO:0006351">
    <property type="term" value="P:DNA-templated transcription"/>
    <property type="evidence" value="ECO:0007669"/>
    <property type="project" value="InterPro"/>
</dbReference>
<dbReference type="FunFam" id="4.10.240.10:FF:000006">
    <property type="entry name" value="Positive regulator of purine utilization"/>
    <property type="match status" value="1"/>
</dbReference>
<feature type="compositionally biased region" description="Basic and acidic residues" evidence="8">
    <location>
        <begin position="205"/>
        <end position="216"/>
    </location>
</feature>
<accession>A0A4S2MK05</accession>
<keyword evidence="4" id="KW-0805">Transcription regulation</keyword>
<feature type="region of interest" description="Disordered" evidence="8">
    <location>
        <begin position="441"/>
        <end position="471"/>
    </location>
</feature>
<proteinExistence type="predicted"/>
<evidence type="ECO:0000256" key="3">
    <source>
        <dbReference type="ARBA" id="ARBA00022833"/>
    </source>
</evidence>
<dbReference type="SMART" id="SM00906">
    <property type="entry name" value="Fungal_trans"/>
    <property type="match status" value="1"/>
</dbReference>
<dbReference type="Proteomes" id="UP000298138">
    <property type="component" value="Unassembled WGS sequence"/>
</dbReference>
<feature type="compositionally biased region" description="Low complexity" evidence="8">
    <location>
        <begin position="173"/>
        <end position="182"/>
    </location>
</feature>
<dbReference type="PANTHER" id="PTHR47782">
    <property type="entry name" value="ZN(II)2CYS6 TRANSCRIPTION FACTOR (EUROFUNG)-RELATED"/>
    <property type="match status" value="1"/>
</dbReference>
<feature type="compositionally biased region" description="Pro residues" evidence="8">
    <location>
        <begin position="163"/>
        <end position="172"/>
    </location>
</feature>
<dbReference type="GO" id="GO:0045944">
    <property type="term" value="P:positive regulation of transcription by RNA polymerase II"/>
    <property type="evidence" value="ECO:0007669"/>
    <property type="project" value="TreeGrafter"/>
</dbReference>
<dbReference type="Pfam" id="PF04082">
    <property type="entry name" value="Fungal_trans"/>
    <property type="match status" value="1"/>
</dbReference>
<feature type="compositionally biased region" description="Gly residues" evidence="8">
    <location>
        <begin position="1135"/>
        <end position="1154"/>
    </location>
</feature>
<dbReference type="GO" id="GO:0005634">
    <property type="term" value="C:nucleus"/>
    <property type="evidence" value="ECO:0007669"/>
    <property type="project" value="UniProtKB-SubCell"/>
</dbReference>
<keyword evidence="5" id="KW-0238">DNA-binding</keyword>
<keyword evidence="11" id="KW-1185">Reference proteome</keyword>
<gene>
    <name evidence="10" type="ORF">EX30DRAFT_360191</name>
</gene>
<dbReference type="Gene3D" id="4.10.240.10">
    <property type="entry name" value="Zn(2)-C6 fungal-type DNA-binding domain"/>
    <property type="match status" value="1"/>
</dbReference>
<evidence type="ECO:0000256" key="1">
    <source>
        <dbReference type="ARBA" id="ARBA00004123"/>
    </source>
</evidence>
<feature type="compositionally biased region" description="Low complexity" evidence="8">
    <location>
        <begin position="1067"/>
        <end position="1079"/>
    </location>
</feature>
<feature type="compositionally biased region" description="Low complexity" evidence="8">
    <location>
        <begin position="1033"/>
        <end position="1046"/>
    </location>
</feature>
<dbReference type="InterPro" id="IPR001138">
    <property type="entry name" value="Zn2Cys6_DnaBD"/>
</dbReference>
<dbReference type="CDD" id="cd14723">
    <property type="entry name" value="ZIP_Ppr1"/>
    <property type="match status" value="1"/>
</dbReference>
<organism evidence="10 11">
    <name type="scientific">Ascodesmis nigricans</name>
    <dbReference type="NCBI Taxonomy" id="341454"/>
    <lineage>
        <taxon>Eukaryota</taxon>
        <taxon>Fungi</taxon>
        <taxon>Dikarya</taxon>
        <taxon>Ascomycota</taxon>
        <taxon>Pezizomycotina</taxon>
        <taxon>Pezizomycetes</taxon>
        <taxon>Pezizales</taxon>
        <taxon>Ascodesmidaceae</taxon>
        <taxon>Ascodesmis</taxon>
    </lineage>
</organism>
<dbReference type="InterPro" id="IPR007219">
    <property type="entry name" value="XnlR_reg_dom"/>
</dbReference>
<dbReference type="InterPro" id="IPR036864">
    <property type="entry name" value="Zn2-C6_fun-type_DNA-bd_sf"/>
</dbReference>
<dbReference type="STRING" id="341454.A0A4S2MK05"/>
<feature type="region of interest" description="Disordered" evidence="8">
    <location>
        <begin position="157"/>
        <end position="216"/>
    </location>
</feature>
<reference evidence="10 11" key="1">
    <citation type="submission" date="2019-04" db="EMBL/GenBank/DDBJ databases">
        <title>Comparative genomics and transcriptomics to analyze fruiting body development in filamentous ascomycetes.</title>
        <authorList>
            <consortium name="DOE Joint Genome Institute"/>
            <person name="Lutkenhaus R."/>
            <person name="Traeger S."/>
            <person name="Breuer J."/>
            <person name="Kuo A."/>
            <person name="Lipzen A."/>
            <person name="Pangilinan J."/>
            <person name="Dilworth D."/>
            <person name="Sandor L."/>
            <person name="Poggeler S."/>
            <person name="Barry K."/>
            <person name="Grigoriev I.V."/>
            <person name="Nowrousian M."/>
        </authorList>
    </citation>
    <scope>NUCLEOTIDE SEQUENCE [LARGE SCALE GENOMIC DNA]</scope>
    <source>
        <strain evidence="10 11">CBS 389.68</strain>
    </source>
</reference>
<keyword evidence="7" id="KW-0539">Nucleus</keyword>
<dbReference type="OrthoDB" id="5373550at2759"/>
<dbReference type="PROSITE" id="PS50048">
    <property type="entry name" value="ZN2_CY6_FUNGAL_2"/>
    <property type="match status" value="1"/>
</dbReference>
<feature type="compositionally biased region" description="Low complexity" evidence="8">
    <location>
        <begin position="996"/>
        <end position="1010"/>
    </location>
</feature>
<feature type="compositionally biased region" description="Low complexity" evidence="8">
    <location>
        <begin position="1"/>
        <end position="22"/>
    </location>
</feature>
<name>A0A4S2MK05_9PEZI</name>
<dbReference type="SMART" id="SM00066">
    <property type="entry name" value="GAL4"/>
    <property type="match status" value="1"/>
</dbReference>
<dbReference type="AlphaFoldDB" id="A0A4S2MK05"/>
<dbReference type="PROSITE" id="PS00463">
    <property type="entry name" value="ZN2_CY6_FUNGAL_1"/>
    <property type="match status" value="1"/>
</dbReference>
<evidence type="ECO:0000259" key="9">
    <source>
        <dbReference type="PROSITE" id="PS50048"/>
    </source>
</evidence>
<sequence>MTPTTDAVAAVAAASPPSSTDSRPPPQKRRRKTTTVNEDNLSPTALGLVSPVSTMTATSSTASSSTSSSSSFRNVSACNRCRLRKNRCDQRLPACLSCEKAQVRCVGFDPVGKREIPRSYVYYLETRVAHLENLLSTNNIPYPAPEDFSDIQLPNVAHTSAPAAPPPPPSQPTPTLTTDADTPPQPQPPIDPALQSTSAIPSPRIKQESPPRSDLLEGKRLENLVSDIGLVSFQGASDPRYLGSVSGISFARVVFAAVKSSASNSSAKDDAAGGRDGKRGFRGRIGSTTRVRGSRGLGIGGRAMREHAAAAAAGSGGAGAGTGEGEEQPQSKEAEDQMRDSFFGLHTKPTIAPAPFPGRGTAERLVDLYFEHANPQIPSLHRFEFRKVLETIYGPVECLPNAGLKGAPDYDVDGKGLGGTARERYLLNIVCAIGAGIFLTGPDEPPTPDDETAPDDAPRKKQKLDAQQAKGKQYEPESYHAAAMLHLESFLSQSKGGLEELQAVLLLAGYALLRPVSPGLWYIVGVALRLAVDLGLHYEDAETEAKVRIVGVKSEKDAKREWTRDMRRRLWWCVYTLDRLVSTCVGRPFGISDEVISTQFPSLLDDKYISPVTGITPPPPGENPPSYKLIANHYLRLRLLQSEILSVLQQQSHTFSFASATSENDYKRDHYKGKENYPLHHPYHLQTPYLHKHASLVAWHNDVDRRLTEWMESAPKHSSQTGVQFSPLFLELNYWQAKIMLYRPCLSVPVLLAGDLGSNSGSQRSRAAEKGFGGGAEVLRSQRADEEDRVYLVVAEAGGKVLRIYRQLHRVHQVNYTFLATHHLFMAGISFLYAIWHSPLVRSKLSMDEVDFTILAATSVLGDLIGKCPPAEACRDSFARMSKAVVSMCLSQKAGPVSKILPAGSTTMVPQDRMQIDTDELHLFHRRQRNAGAFSVQQQQHQRKQHHHQRSRSQYHSTPPPPPPPPHPQPQQQPQHSLLSPHHIPQTEVYSSSERSTQNPSSLQQSQQRQPIHFDDGFRELFTSPRLSPPTSSPSNPTNPTTSTSRDLYRFPHSPTTGTEPPHHFRSNSSSQPPQQQQQLYPQSLLLDPSLSPVSESASQQPQQQLIPLPSDWASLDLMTQFGIPGFGDVASSGSNGGGNGGGSGGLAGMGGEWGELDGWSDEGGGSGGQGLGGGVDLFDGFFFGGVGGGV</sequence>
<feature type="compositionally biased region" description="Basic residues" evidence="8">
    <location>
        <begin position="941"/>
        <end position="953"/>
    </location>
</feature>
<evidence type="ECO:0000313" key="11">
    <source>
        <dbReference type="Proteomes" id="UP000298138"/>
    </source>
</evidence>
<evidence type="ECO:0000256" key="4">
    <source>
        <dbReference type="ARBA" id="ARBA00023015"/>
    </source>
</evidence>
<dbReference type="GO" id="GO:0000981">
    <property type="term" value="F:DNA-binding transcription factor activity, RNA polymerase II-specific"/>
    <property type="evidence" value="ECO:0007669"/>
    <property type="project" value="InterPro"/>
</dbReference>
<dbReference type="InParanoid" id="A0A4S2MK05"/>
<evidence type="ECO:0000256" key="6">
    <source>
        <dbReference type="ARBA" id="ARBA00023163"/>
    </source>
</evidence>
<dbReference type="EMBL" id="ML220156">
    <property type="protein sequence ID" value="TGZ77262.1"/>
    <property type="molecule type" value="Genomic_DNA"/>
</dbReference>
<keyword evidence="6" id="KW-0804">Transcription</keyword>
<comment type="subcellular location">
    <subcellularLocation>
        <location evidence="1">Nucleus</location>
    </subcellularLocation>
</comment>
<dbReference type="CDD" id="cd12148">
    <property type="entry name" value="fungal_TF_MHR"/>
    <property type="match status" value="1"/>
</dbReference>
<protein>
    <recommendedName>
        <fullName evidence="9">Zn(2)-C6 fungal-type domain-containing protein</fullName>
    </recommendedName>
</protein>
<evidence type="ECO:0000256" key="8">
    <source>
        <dbReference type="SAM" id="MobiDB-lite"/>
    </source>
</evidence>
<dbReference type="GO" id="GO:0043565">
    <property type="term" value="F:sequence-specific DNA binding"/>
    <property type="evidence" value="ECO:0007669"/>
    <property type="project" value="TreeGrafter"/>
</dbReference>
<evidence type="ECO:0000256" key="7">
    <source>
        <dbReference type="ARBA" id="ARBA00023242"/>
    </source>
</evidence>
<evidence type="ECO:0000256" key="5">
    <source>
        <dbReference type="ARBA" id="ARBA00023125"/>
    </source>
</evidence>
<dbReference type="CDD" id="cd00067">
    <property type="entry name" value="GAL4"/>
    <property type="match status" value="1"/>
</dbReference>
<feature type="compositionally biased region" description="Low complexity" evidence="8">
    <location>
        <begin position="972"/>
        <end position="983"/>
    </location>
</feature>
<feature type="region of interest" description="Disordered" evidence="8">
    <location>
        <begin position="933"/>
        <end position="1079"/>
    </location>
</feature>